<dbReference type="GeneID" id="95573845"/>
<feature type="compositionally biased region" description="Low complexity" evidence="2">
    <location>
        <begin position="145"/>
        <end position="172"/>
    </location>
</feature>
<keyword evidence="1" id="KW-0862">Zinc</keyword>
<gene>
    <name evidence="3" type="ORF">NRK68_10240</name>
</gene>
<feature type="compositionally biased region" description="Low complexity" evidence="2">
    <location>
        <begin position="1"/>
        <end position="23"/>
    </location>
</feature>
<dbReference type="RefSeq" id="WP_257855632.1">
    <property type="nucleotide sequence ID" value="NZ_CP102514.1"/>
</dbReference>
<dbReference type="Pfam" id="PF02585">
    <property type="entry name" value="PIG-L"/>
    <property type="match status" value="1"/>
</dbReference>
<dbReference type="InterPro" id="IPR024078">
    <property type="entry name" value="LmbE-like_dom_sf"/>
</dbReference>
<dbReference type="Proteomes" id="UP001057738">
    <property type="component" value="Chromosome"/>
</dbReference>
<evidence type="ECO:0000256" key="2">
    <source>
        <dbReference type="SAM" id="MobiDB-lite"/>
    </source>
</evidence>
<feature type="region of interest" description="Disordered" evidence="2">
    <location>
        <begin position="1"/>
        <end position="30"/>
    </location>
</feature>
<feature type="region of interest" description="Disordered" evidence="2">
    <location>
        <begin position="828"/>
        <end position="848"/>
    </location>
</feature>
<keyword evidence="4" id="KW-1185">Reference proteome</keyword>
<dbReference type="PANTHER" id="PTHR12993">
    <property type="entry name" value="N-ACETYLGLUCOSAMINYL-PHOSPHATIDYLINOSITOL DE-N-ACETYLASE-RELATED"/>
    <property type="match status" value="1"/>
</dbReference>
<sequence length="1027" mass="107951">MSDGHPYPGPAAAGPGGAPDPAQGWGGVPYEVGAVPYGLGAVPYGAAYGQDGWDGQYGVAYGQEGLGGLDSPGGWRQDPGPQQYHPTHLSHQHQHPDPAGEFPHAAHPGGNDWSAGSGPSVPQPQQDSQACGPQVPQQPAHVHGPQQPQQFQPLPYPQVQQPQVPQQAAYAQGNQQPYEFQYPQQLPAFPHPQAQQPHVPQQAAYAHGGQQPHEFQQHQAQIPEPRIPSDAHHTTAYGHQAAEPPAEATPGPAESAPDVTAGSAGEATARPEPAAPRTRRGRRAAGAAADSATAVPQTRRGRKAAARPARPAEPEPAESAPHTRRGHHRWAGLVKAVALCAATAAAGMLVLRGTAALDGLDLDRAPAAAPDTSAAAAAAPLAAGSVPDPGRVVQIVAHPDDDLYFMNPDLRYSISAGHPVTSVYLTAGEADGVNAAPAKGATTVPDKPAYAEARQNGIRAAYAKMATGDRASAWQRTVVPTKGGGHAEVDVLVAKPQVNLVWLQLREAGHGYADVPDSLHGLWNGKVARLDSMLSSGTPVKQRFAYSKDQVVQTLVGVLEQYRPTTVRFQDPTPGRYPDSKQYTDHQDHFYGARFVQLATAAYAKDVKDRPHFAVQNYVGYVNGSLPSALDPQEAKEKLDSLDTYAWLDRQNHCGSDAGCGDLKVSDQPAGNRWTDTVNYARGTGTNWLTSDKDHGLWAFKVLDGQVAVWHRTGPVGPWRGPDLLPGTGMDPGVTAVTLKDGRIAVFGTRTSFGARPTDYRREVVHTVQQAPGADGFGEWQSLGTPETADETSTSDISAPAVSVDGTGQLAAYVRDGSYSLRGRLQRPDGGWGPWEKHGGEDLHGSPVTATDGAGRRMVLAATSRTVVGWAQPKAGAPLGRVTATGLPDTTLPLTVEGREGGVRLWFRKPGSGNVRTALMTADDGLKVNNMTDLGGLNGFGSVTASGHVLAGRAAGGQLGAEVGPGRPWGRSPLMFVGAPSSTMTGKNMVSLAVVGLDARLYVTSSADAPNAYLAPWQPIGPRNSRP</sequence>
<evidence type="ECO:0000313" key="4">
    <source>
        <dbReference type="Proteomes" id="UP001057738"/>
    </source>
</evidence>
<reference evidence="3" key="1">
    <citation type="submission" date="2022-08" db="EMBL/GenBank/DDBJ databases">
        <authorList>
            <person name="Tian L."/>
        </authorList>
    </citation>
    <scope>NUCLEOTIDE SEQUENCE</scope>
    <source>
        <strain evidence="3">CM253</strain>
    </source>
</reference>
<proteinExistence type="predicted"/>
<dbReference type="SUPFAM" id="SSF89372">
    <property type="entry name" value="Fucose-specific lectin"/>
    <property type="match status" value="1"/>
</dbReference>
<protein>
    <submittedName>
        <fullName evidence="3">PIG-L family deacetylase</fullName>
    </submittedName>
</protein>
<feature type="compositionally biased region" description="Low complexity" evidence="2">
    <location>
        <begin position="264"/>
        <end position="276"/>
    </location>
</feature>
<accession>A0ABY5PU80</accession>
<feature type="compositionally biased region" description="Low complexity" evidence="2">
    <location>
        <begin position="241"/>
        <end position="257"/>
    </location>
</feature>
<feature type="compositionally biased region" description="Low complexity" evidence="2">
    <location>
        <begin position="183"/>
        <end position="221"/>
    </location>
</feature>
<evidence type="ECO:0000256" key="1">
    <source>
        <dbReference type="ARBA" id="ARBA00022833"/>
    </source>
</evidence>
<organism evidence="3 4">
    <name type="scientific">Streptomyces yangpuensis</name>
    <dbReference type="NCBI Taxonomy" id="1648182"/>
    <lineage>
        <taxon>Bacteria</taxon>
        <taxon>Bacillati</taxon>
        <taxon>Actinomycetota</taxon>
        <taxon>Actinomycetes</taxon>
        <taxon>Kitasatosporales</taxon>
        <taxon>Streptomycetaceae</taxon>
        <taxon>Streptomyces</taxon>
    </lineage>
</organism>
<dbReference type="InterPro" id="IPR003737">
    <property type="entry name" value="GlcNAc_PI_deacetylase-related"/>
</dbReference>
<dbReference type="EMBL" id="CP102514">
    <property type="protein sequence ID" value="UUY47565.1"/>
    <property type="molecule type" value="Genomic_DNA"/>
</dbReference>
<dbReference type="SUPFAM" id="SSF102588">
    <property type="entry name" value="LmbE-like"/>
    <property type="match status" value="1"/>
</dbReference>
<name>A0ABY5PU80_9ACTN</name>
<feature type="compositionally biased region" description="Low complexity" evidence="2">
    <location>
        <begin position="284"/>
        <end position="294"/>
    </location>
</feature>
<dbReference type="Gene3D" id="3.40.50.10320">
    <property type="entry name" value="LmbE-like"/>
    <property type="match status" value="1"/>
</dbReference>
<evidence type="ECO:0000313" key="3">
    <source>
        <dbReference type="EMBL" id="UUY47565.1"/>
    </source>
</evidence>
<dbReference type="PANTHER" id="PTHR12993:SF26">
    <property type="entry name" value="1D-MYO-INOSITOL 2-ACETAMIDO-2-DEOXY-ALPHA-D-GLUCOPYRANOSIDE DEACETYLASE"/>
    <property type="match status" value="1"/>
</dbReference>
<feature type="compositionally biased region" description="Polar residues" evidence="2">
    <location>
        <begin position="123"/>
        <end position="137"/>
    </location>
</feature>
<feature type="compositionally biased region" description="Basic and acidic residues" evidence="2">
    <location>
        <begin position="835"/>
        <end position="844"/>
    </location>
</feature>
<feature type="region of interest" description="Disordered" evidence="2">
    <location>
        <begin position="68"/>
        <end position="327"/>
    </location>
</feature>